<dbReference type="GO" id="GO:0015421">
    <property type="term" value="F:ABC-type oligopeptide transporter activity"/>
    <property type="evidence" value="ECO:0007669"/>
    <property type="project" value="TreeGrafter"/>
</dbReference>
<keyword evidence="2" id="KW-0813">Transport</keyword>
<dbReference type="InterPro" id="IPR017871">
    <property type="entry name" value="ABC_transporter-like_CS"/>
</dbReference>
<dbReference type="InterPro" id="IPR011527">
    <property type="entry name" value="ABC1_TM_dom"/>
</dbReference>
<dbReference type="Proteomes" id="UP000013085">
    <property type="component" value="Unassembled WGS sequence"/>
</dbReference>
<name>A0A0E2H6F5_9FIRM</name>
<dbReference type="SUPFAM" id="SSF52540">
    <property type="entry name" value="P-loop containing nucleoside triphosphate hydrolases"/>
    <property type="match status" value="1"/>
</dbReference>
<dbReference type="InterPro" id="IPR039421">
    <property type="entry name" value="Type_1_exporter"/>
</dbReference>
<dbReference type="AlphaFoldDB" id="A0A0E2H6F5"/>
<dbReference type="GeneID" id="57962220"/>
<feature type="domain" description="ABC transmembrane type-1" evidence="11">
    <location>
        <begin position="16"/>
        <end position="298"/>
    </location>
</feature>
<feature type="transmembrane region" description="Helical" evidence="9">
    <location>
        <begin position="52"/>
        <end position="78"/>
    </location>
</feature>
<dbReference type="PANTHER" id="PTHR43394:SF1">
    <property type="entry name" value="ATP-BINDING CASSETTE SUB-FAMILY B MEMBER 10, MITOCHONDRIAL"/>
    <property type="match status" value="1"/>
</dbReference>
<comment type="subcellular location">
    <subcellularLocation>
        <location evidence="1">Cell membrane</location>
        <topology evidence="1">Multi-pass membrane protein</topology>
    </subcellularLocation>
</comment>
<dbReference type="PANTHER" id="PTHR43394">
    <property type="entry name" value="ATP-DEPENDENT PERMEASE MDL1, MITOCHONDRIAL"/>
    <property type="match status" value="1"/>
</dbReference>
<dbReference type="GO" id="GO:0005886">
    <property type="term" value="C:plasma membrane"/>
    <property type="evidence" value="ECO:0007669"/>
    <property type="project" value="UniProtKB-SubCell"/>
</dbReference>
<dbReference type="EMBL" id="AGYR01000043">
    <property type="protein sequence ID" value="ENZ11495.1"/>
    <property type="molecule type" value="Genomic_DNA"/>
</dbReference>
<proteinExistence type="predicted"/>
<protein>
    <recommendedName>
        <fullName evidence="14">ABC transporter ATP-binding protein</fullName>
    </recommendedName>
</protein>
<evidence type="ECO:0000256" key="3">
    <source>
        <dbReference type="ARBA" id="ARBA00022475"/>
    </source>
</evidence>
<evidence type="ECO:0000256" key="2">
    <source>
        <dbReference type="ARBA" id="ARBA00022448"/>
    </source>
</evidence>
<dbReference type="SMART" id="SM00382">
    <property type="entry name" value="AAA"/>
    <property type="match status" value="1"/>
</dbReference>
<dbReference type="PROSITE" id="PS50893">
    <property type="entry name" value="ABC_TRANSPORTER_2"/>
    <property type="match status" value="1"/>
</dbReference>
<dbReference type="HOGENOM" id="CLU_000604_84_3_9"/>
<evidence type="ECO:0000256" key="8">
    <source>
        <dbReference type="ARBA" id="ARBA00023136"/>
    </source>
</evidence>
<keyword evidence="7 9" id="KW-1133">Transmembrane helix</keyword>
<evidence type="ECO:0000256" key="9">
    <source>
        <dbReference type="SAM" id="Phobius"/>
    </source>
</evidence>
<evidence type="ECO:0000256" key="6">
    <source>
        <dbReference type="ARBA" id="ARBA00022840"/>
    </source>
</evidence>
<dbReference type="GO" id="GO:0005524">
    <property type="term" value="F:ATP binding"/>
    <property type="evidence" value="ECO:0007669"/>
    <property type="project" value="UniProtKB-KW"/>
</dbReference>
<dbReference type="SUPFAM" id="SSF90123">
    <property type="entry name" value="ABC transporter transmembrane region"/>
    <property type="match status" value="1"/>
</dbReference>
<evidence type="ECO:0000313" key="12">
    <source>
        <dbReference type="EMBL" id="ENZ11495.1"/>
    </source>
</evidence>
<dbReference type="PROSITE" id="PS00211">
    <property type="entry name" value="ABC_TRANSPORTER_1"/>
    <property type="match status" value="1"/>
</dbReference>
<feature type="domain" description="ABC transporter" evidence="10">
    <location>
        <begin position="334"/>
        <end position="568"/>
    </location>
</feature>
<dbReference type="InterPro" id="IPR003439">
    <property type="entry name" value="ABC_transporter-like_ATP-bd"/>
</dbReference>
<keyword evidence="6" id="KW-0067">ATP-binding</keyword>
<dbReference type="PATRIC" id="fig|999408.3.peg.4341"/>
<dbReference type="FunFam" id="3.40.50.300:FF:000854">
    <property type="entry name" value="Multidrug ABC transporter ATP-binding protein"/>
    <property type="match status" value="1"/>
</dbReference>
<keyword evidence="8 9" id="KW-0472">Membrane</keyword>
<dbReference type="Gene3D" id="3.40.50.300">
    <property type="entry name" value="P-loop containing nucleotide triphosphate hydrolases"/>
    <property type="match status" value="1"/>
</dbReference>
<evidence type="ECO:0000256" key="4">
    <source>
        <dbReference type="ARBA" id="ARBA00022692"/>
    </source>
</evidence>
<dbReference type="InterPro" id="IPR003593">
    <property type="entry name" value="AAA+_ATPase"/>
</dbReference>
<dbReference type="RefSeq" id="WP_002593946.1">
    <property type="nucleotide sequence ID" value="NZ_KB850982.1"/>
</dbReference>
<dbReference type="Pfam" id="PF00664">
    <property type="entry name" value="ABC_membrane"/>
    <property type="match status" value="1"/>
</dbReference>
<evidence type="ECO:0000259" key="10">
    <source>
        <dbReference type="PROSITE" id="PS50893"/>
    </source>
</evidence>
<evidence type="ECO:0000256" key="7">
    <source>
        <dbReference type="ARBA" id="ARBA00022989"/>
    </source>
</evidence>
<comment type="caution">
    <text evidence="12">The sequence shown here is derived from an EMBL/GenBank/DDBJ whole genome shotgun (WGS) entry which is preliminary data.</text>
</comment>
<evidence type="ECO:0008006" key="14">
    <source>
        <dbReference type="Google" id="ProtNLM"/>
    </source>
</evidence>
<accession>A0A0E2H6F5</accession>
<evidence type="ECO:0000313" key="13">
    <source>
        <dbReference type="Proteomes" id="UP000013085"/>
    </source>
</evidence>
<feature type="transmembrane region" description="Helical" evidence="9">
    <location>
        <begin position="235"/>
        <end position="258"/>
    </location>
</feature>
<dbReference type="Gene3D" id="1.20.1560.10">
    <property type="entry name" value="ABC transporter type 1, transmembrane domain"/>
    <property type="match status" value="1"/>
</dbReference>
<keyword evidence="3" id="KW-1003">Cell membrane</keyword>
<keyword evidence="4 9" id="KW-0812">Transmembrane</keyword>
<reference evidence="12 13" key="1">
    <citation type="submission" date="2013-01" db="EMBL/GenBank/DDBJ databases">
        <title>The Genome Sequence of Clostridium clostridioforme 90A8.</title>
        <authorList>
            <consortium name="The Broad Institute Genome Sequencing Platform"/>
            <person name="Earl A."/>
            <person name="Ward D."/>
            <person name="Feldgarden M."/>
            <person name="Gevers D."/>
            <person name="Courvalin P."/>
            <person name="Lambert T."/>
            <person name="Walker B."/>
            <person name="Young S.K."/>
            <person name="Zeng Q."/>
            <person name="Gargeya S."/>
            <person name="Fitzgerald M."/>
            <person name="Haas B."/>
            <person name="Abouelleil A."/>
            <person name="Alvarado L."/>
            <person name="Arachchi H.M."/>
            <person name="Berlin A.M."/>
            <person name="Chapman S.B."/>
            <person name="Dewar J."/>
            <person name="Goldberg J."/>
            <person name="Griggs A."/>
            <person name="Gujja S."/>
            <person name="Hansen M."/>
            <person name="Howarth C."/>
            <person name="Imamovic A."/>
            <person name="Larimer J."/>
            <person name="McCowan C."/>
            <person name="Murphy C."/>
            <person name="Neiman D."/>
            <person name="Pearson M."/>
            <person name="Priest M."/>
            <person name="Roberts A."/>
            <person name="Saif S."/>
            <person name="Shea T."/>
            <person name="Sisk P."/>
            <person name="Sykes S."/>
            <person name="Wortman J."/>
            <person name="Nusbaum C."/>
            <person name="Birren B."/>
        </authorList>
    </citation>
    <scope>NUCLEOTIDE SEQUENCE [LARGE SCALE GENOMIC DNA]</scope>
    <source>
        <strain evidence="12 13">90A8</strain>
    </source>
</reference>
<evidence type="ECO:0000256" key="1">
    <source>
        <dbReference type="ARBA" id="ARBA00004651"/>
    </source>
</evidence>
<dbReference type="PROSITE" id="PS50929">
    <property type="entry name" value="ABC_TM1F"/>
    <property type="match status" value="1"/>
</dbReference>
<evidence type="ECO:0000259" key="11">
    <source>
        <dbReference type="PROSITE" id="PS50929"/>
    </source>
</evidence>
<keyword evidence="5" id="KW-0547">Nucleotide-binding</keyword>
<gene>
    <name evidence="12" type="ORF">HMPREF1090_04050</name>
</gene>
<organism evidence="12 13">
    <name type="scientific">[Clostridium] clostridioforme 90A8</name>
    <dbReference type="NCBI Taxonomy" id="999408"/>
    <lineage>
        <taxon>Bacteria</taxon>
        <taxon>Bacillati</taxon>
        <taxon>Bacillota</taxon>
        <taxon>Clostridia</taxon>
        <taxon>Lachnospirales</taxon>
        <taxon>Lachnospiraceae</taxon>
        <taxon>Enterocloster</taxon>
    </lineage>
</organism>
<feature type="transmembrane region" description="Helical" evidence="9">
    <location>
        <begin position="12"/>
        <end position="32"/>
    </location>
</feature>
<dbReference type="InterPro" id="IPR027417">
    <property type="entry name" value="P-loop_NTPase"/>
</dbReference>
<dbReference type="CDD" id="cd18548">
    <property type="entry name" value="ABC_6TM_Tm287_like"/>
    <property type="match status" value="1"/>
</dbReference>
<feature type="transmembrane region" description="Helical" evidence="9">
    <location>
        <begin position="155"/>
        <end position="174"/>
    </location>
</feature>
<dbReference type="InterPro" id="IPR036640">
    <property type="entry name" value="ABC1_TM_sf"/>
</dbReference>
<dbReference type="GO" id="GO:0016887">
    <property type="term" value="F:ATP hydrolysis activity"/>
    <property type="evidence" value="ECO:0007669"/>
    <property type="project" value="InterPro"/>
</dbReference>
<feature type="transmembrane region" description="Helical" evidence="9">
    <location>
        <begin position="278"/>
        <end position="296"/>
    </location>
</feature>
<evidence type="ECO:0000256" key="5">
    <source>
        <dbReference type="ARBA" id="ARBA00022741"/>
    </source>
</evidence>
<dbReference type="Pfam" id="PF00005">
    <property type="entry name" value="ABC_tran"/>
    <property type="match status" value="1"/>
</dbReference>
<sequence length="577" mass="64070">MKTILRFIKPYKWLCFFTLLVMFLDVAGGLLIPTITADMINAGINGENMDYLIRSGILMLIVTIVTSLGALLGSYLAADLSSKIGRDMRNALYDKSLTFSSYDFEQFGTGSMITRTLNDVNVVQQGVVWFIQMVLPVPAVCIMGIVMAFSIDTMMGFLLVGATVFILLLAISVTRKASVIFDKLQKFLDRMNAVLRENVTGVRVIRAFNKEKSEEKRMRKSFEDYAEAAISANRLFVGLESIALFAINLIIVVILWLGANRIGAGFMEIGDITALTQYAMMILFYIIMAQMVMILIPRAMICVRRISDVLHLTPEIQDGIASVDNNLSQTKEVVRFKTASFRFADADENTLENLNFTCRRGETTAIIGSTGSGKSTIAKLILRFHDVTSGSALLNGKDIRNMTQKELREHISYVPQKAWLFSGTIADNLRHGNDRATEQQMKHALSVAQSEFIYDLPDGLYSHVSQGGTNFSGGQKQRLSIARALAKKADLYIFDDSFSALDFKTDAALRKALADEVKDAAVLIIAQRISTIMNAEQIIVLEEGRVAGIGNHDFLMQTCPVYQDIAKSQMKGDVNYE</sequence>
<feature type="transmembrane region" description="Helical" evidence="9">
    <location>
        <begin position="127"/>
        <end position="149"/>
    </location>
</feature>